<evidence type="ECO:0000313" key="1">
    <source>
        <dbReference type="EMBL" id="SMD37296.1"/>
    </source>
</evidence>
<keyword evidence="2" id="KW-1185">Reference proteome</keyword>
<sequence>MSRSVKKLKLKADYSYDFHLIGIISQSKDYTVSWAINRALDIGLKKESDLEVDLKNAEKLTISNFVFENDFRRFTLLANKVLTETAMTQKLFVPSLGTFDFLLKIEEFEETSDLELLFTALRRSEKIDSIVKLDVKKIKEKESFLF</sequence>
<protein>
    <recommendedName>
        <fullName evidence="3">IPExxxVDY family protein</fullName>
    </recommendedName>
</protein>
<dbReference type="InterPro" id="IPR047690">
    <property type="entry name" value="IPExxxVDY_fam"/>
</dbReference>
<reference evidence="1 2" key="1">
    <citation type="submission" date="2017-04" db="EMBL/GenBank/DDBJ databases">
        <authorList>
            <person name="Afonso C.L."/>
            <person name="Miller P.J."/>
            <person name="Scott M.A."/>
            <person name="Spackman E."/>
            <person name="Goraichik I."/>
            <person name="Dimitrov K.M."/>
            <person name="Suarez D.L."/>
            <person name="Swayne D.E."/>
        </authorList>
    </citation>
    <scope>NUCLEOTIDE SEQUENCE [LARGE SCALE GENOMIC DNA]</scope>
    <source>
        <strain evidence="1 2">DSM 26133</strain>
    </source>
</reference>
<dbReference type="STRING" id="692418.SAMN04488029_3335"/>
<evidence type="ECO:0008006" key="3">
    <source>
        <dbReference type="Google" id="ProtNLM"/>
    </source>
</evidence>
<dbReference type="AlphaFoldDB" id="A0A1W2GLZ1"/>
<dbReference type="OrthoDB" id="676614at2"/>
<dbReference type="NCBIfam" id="NF033205">
    <property type="entry name" value="IPExxxVDY"/>
    <property type="match status" value="1"/>
</dbReference>
<organism evidence="1 2">
    <name type="scientific">Reichenbachiella faecimaris</name>
    <dbReference type="NCBI Taxonomy" id="692418"/>
    <lineage>
        <taxon>Bacteria</taxon>
        <taxon>Pseudomonadati</taxon>
        <taxon>Bacteroidota</taxon>
        <taxon>Cytophagia</taxon>
        <taxon>Cytophagales</taxon>
        <taxon>Reichenbachiellaceae</taxon>
        <taxon>Reichenbachiella</taxon>
    </lineage>
</organism>
<dbReference type="RefSeq" id="WP_084373948.1">
    <property type="nucleotide sequence ID" value="NZ_FWYF01000003.1"/>
</dbReference>
<gene>
    <name evidence="1" type="ORF">SAMN04488029_3335</name>
</gene>
<dbReference type="Proteomes" id="UP000192472">
    <property type="component" value="Unassembled WGS sequence"/>
</dbReference>
<evidence type="ECO:0000313" key="2">
    <source>
        <dbReference type="Proteomes" id="UP000192472"/>
    </source>
</evidence>
<name>A0A1W2GLZ1_REIFA</name>
<proteinExistence type="predicted"/>
<dbReference type="EMBL" id="FWYF01000003">
    <property type="protein sequence ID" value="SMD37296.1"/>
    <property type="molecule type" value="Genomic_DNA"/>
</dbReference>
<accession>A0A1W2GLZ1</accession>